<feature type="transmembrane region" description="Helical" evidence="1">
    <location>
        <begin position="16"/>
        <end position="36"/>
    </location>
</feature>
<gene>
    <name evidence="2" type="ordered locus">Rahaq2_5004</name>
</gene>
<dbReference type="HOGENOM" id="CLU_2002005_0_0_6"/>
<evidence type="ECO:0000313" key="3">
    <source>
        <dbReference type="Proteomes" id="UP000009010"/>
    </source>
</evidence>
<reference evidence="2 3" key="1">
    <citation type="journal article" date="2012" name="J. Bacteriol.">
        <title>Complete Genome Sequence of Rahnella aquatilis CIP 78.65.</title>
        <authorList>
            <person name="Martinez R.J."/>
            <person name="Bruce D."/>
            <person name="Detter C."/>
            <person name="Goodwin L.A."/>
            <person name="Han J."/>
            <person name="Han C.S."/>
            <person name="Held B."/>
            <person name="Land M.L."/>
            <person name="Mikhailova N."/>
            <person name="Nolan M."/>
            <person name="Pennacchio L."/>
            <person name="Pitluck S."/>
            <person name="Tapia R."/>
            <person name="Woyke T."/>
            <person name="Sobecky P.A."/>
        </authorList>
    </citation>
    <scope>NUCLEOTIDE SEQUENCE [LARGE SCALE GENOMIC DNA]</scope>
    <source>
        <strain evidence="3">ATCC 33071 / DSM 4594 / JCM 1683 / NBRC 105701 / NCIMB 13365 / CIP 78.65</strain>
        <plasmid evidence="2">pRahaq202</plasmid>
    </source>
</reference>
<keyword evidence="2" id="KW-0614">Plasmid</keyword>
<geneLocation type="plasmid" evidence="2 3">
    <name>pRahaq202</name>
</geneLocation>
<protein>
    <submittedName>
        <fullName evidence="2">Uncharacterized protein</fullName>
    </submittedName>
</protein>
<dbReference type="EMBL" id="CP003246">
    <property type="protein sequence ID" value="AEX54715.1"/>
    <property type="molecule type" value="Genomic_DNA"/>
</dbReference>
<dbReference type="AlphaFoldDB" id="H2J2K4"/>
<dbReference type="KEGG" id="raq:Rahaq2_5004"/>
<keyword evidence="1" id="KW-0472">Membrane</keyword>
<keyword evidence="1" id="KW-0812">Transmembrane</keyword>
<sequence length="124" mass="14172">MFNNLAFRNFSIGKKLFSGFIILIILISGMSVYSIYSFKIIQANAEKTDVVNKIGHLLDIARRNRLLFQQTGDEQAMKANGEAISNMQSLTRKSEDRRCLRPRMVRSMMTGLHFKFSNSGSPQY</sequence>
<reference evidence="3" key="2">
    <citation type="submission" date="2012-01" db="EMBL/GenBank/DDBJ databases">
        <title>Complete sequence of plasmid 2 of Rahnella aquatilis CIP 78.65.</title>
        <authorList>
            <person name="Lucas S."/>
            <person name="Han J."/>
            <person name="Lapidus A."/>
            <person name="Cheng J.-F."/>
            <person name="Goodwin L."/>
            <person name="Pitluck S."/>
            <person name="Peters L."/>
            <person name="Ovchinnikova G."/>
            <person name="Held B."/>
            <person name="Detter J.C."/>
            <person name="Han C."/>
            <person name="Tapia R."/>
            <person name="Land M."/>
            <person name="Hauser L."/>
            <person name="Kyrpides N."/>
            <person name="Ivanova N."/>
            <person name="Pagani I."/>
            <person name="Sobecky P."/>
            <person name="Martinez R."/>
            <person name="Woyke T."/>
        </authorList>
    </citation>
    <scope>NUCLEOTIDE SEQUENCE [LARGE SCALE GENOMIC DNA]</scope>
    <source>
        <strain evidence="3">ATCC 33071 / DSM 4594 / JCM 1683 / NBRC 105701 / NCIMB 13365 / CIP 78.65</strain>
        <plasmid evidence="3">pRahaq202</plasmid>
    </source>
</reference>
<accession>H2J2K4</accession>
<evidence type="ECO:0000256" key="1">
    <source>
        <dbReference type="SAM" id="Phobius"/>
    </source>
</evidence>
<name>H2J2K4_RAHAC</name>
<dbReference type="Proteomes" id="UP000009010">
    <property type="component" value="Plasmid pRahaq202"/>
</dbReference>
<keyword evidence="1" id="KW-1133">Transmembrane helix</keyword>
<proteinExistence type="predicted"/>
<dbReference type="RefSeq" id="WP_014333824.1">
    <property type="nucleotide sequence ID" value="NC_016819.1"/>
</dbReference>
<keyword evidence="3" id="KW-1185">Reference proteome</keyword>
<organism evidence="2 3">
    <name type="scientific">Rahnella aquatilis (strain ATCC 33071 / DSM 4594 / JCM 1683 / NBRC 105701 / NCIMB 13365 / CIP 78.65)</name>
    <dbReference type="NCBI Taxonomy" id="745277"/>
    <lineage>
        <taxon>Bacteria</taxon>
        <taxon>Pseudomonadati</taxon>
        <taxon>Pseudomonadota</taxon>
        <taxon>Gammaproteobacteria</taxon>
        <taxon>Enterobacterales</taxon>
        <taxon>Yersiniaceae</taxon>
        <taxon>Rahnella</taxon>
    </lineage>
</organism>
<evidence type="ECO:0000313" key="2">
    <source>
        <dbReference type="EMBL" id="AEX54715.1"/>
    </source>
</evidence>